<name>A0A8S9NPV2_BRACR</name>
<evidence type="ECO:0000256" key="1">
    <source>
        <dbReference type="SAM" id="MobiDB-lite"/>
    </source>
</evidence>
<evidence type="ECO:0000313" key="3">
    <source>
        <dbReference type="Proteomes" id="UP000712600"/>
    </source>
</evidence>
<sequence>MNLSSGELSKVHGKAILFGATKKVRPFAVTEKQGNQPIIRLGPKEKKASNLRSLKLQKPKLKHVGPTLGLVYGPARGEIELSVSGKRLRIEKESVGRPGGSFAGDGDLDENEKYLDQPCERRNNQA</sequence>
<feature type="region of interest" description="Disordered" evidence="1">
    <location>
        <begin position="92"/>
        <end position="126"/>
    </location>
</feature>
<feature type="compositionally biased region" description="Basic and acidic residues" evidence="1">
    <location>
        <begin position="111"/>
        <end position="126"/>
    </location>
</feature>
<gene>
    <name evidence="2" type="ORF">F2Q69_00005544</name>
</gene>
<dbReference type="AlphaFoldDB" id="A0A8S9NPV2"/>
<dbReference type="Proteomes" id="UP000712600">
    <property type="component" value="Unassembled WGS sequence"/>
</dbReference>
<evidence type="ECO:0000313" key="2">
    <source>
        <dbReference type="EMBL" id="KAF3506914.1"/>
    </source>
</evidence>
<proteinExistence type="predicted"/>
<dbReference type="EMBL" id="QGKX02001521">
    <property type="protein sequence ID" value="KAF3506914.1"/>
    <property type="molecule type" value="Genomic_DNA"/>
</dbReference>
<organism evidence="2 3">
    <name type="scientific">Brassica cretica</name>
    <name type="common">Mustard</name>
    <dbReference type="NCBI Taxonomy" id="69181"/>
    <lineage>
        <taxon>Eukaryota</taxon>
        <taxon>Viridiplantae</taxon>
        <taxon>Streptophyta</taxon>
        <taxon>Embryophyta</taxon>
        <taxon>Tracheophyta</taxon>
        <taxon>Spermatophyta</taxon>
        <taxon>Magnoliopsida</taxon>
        <taxon>eudicotyledons</taxon>
        <taxon>Gunneridae</taxon>
        <taxon>Pentapetalae</taxon>
        <taxon>rosids</taxon>
        <taxon>malvids</taxon>
        <taxon>Brassicales</taxon>
        <taxon>Brassicaceae</taxon>
        <taxon>Brassiceae</taxon>
        <taxon>Brassica</taxon>
    </lineage>
</organism>
<reference evidence="2" key="1">
    <citation type="submission" date="2019-12" db="EMBL/GenBank/DDBJ databases">
        <title>Genome sequencing and annotation of Brassica cretica.</title>
        <authorList>
            <person name="Studholme D.J."/>
            <person name="Sarris P."/>
        </authorList>
    </citation>
    <scope>NUCLEOTIDE SEQUENCE</scope>
    <source>
        <strain evidence="2">PFS-109/04</strain>
        <tissue evidence="2">Leaf</tissue>
    </source>
</reference>
<protein>
    <submittedName>
        <fullName evidence="2">Uncharacterized protein</fullName>
    </submittedName>
</protein>
<accession>A0A8S9NPV2</accession>
<comment type="caution">
    <text evidence="2">The sequence shown here is derived from an EMBL/GenBank/DDBJ whole genome shotgun (WGS) entry which is preliminary data.</text>
</comment>